<dbReference type="InterPro" id="IPR029068">
    <property type="entry name" value="Glyas_Bleomycin-R_OHBP_Dase"/>
</dbReference>
<proteinExistence type="predicted"/>
<dbReference type="GO" id="GO:0046491">
    <property type="term" value="P:L-methylmalonyl-CoA metabolic process"/>
    <property type="evidence" value="ECO:0007669"/>
    <property type="project" value="TreeGrafter"/>
</dbReference>
<dbReference type="GO" id="GO:0046872">
    <property type="term" value="F:metal ion binding"/>
    <property type="evidence" value="ECO:0007669"/>
    <property type="project" value="UniProtKB-KW"/>
</dbReference>
<dbReference type="GO" id="GO:0004493">
    <property type="term" value="F:methylmalonyl-CoA epimerase activity"/>
    <property type="evidence" value="ECO:0007669"/>
    <property type="project" value="TreeGrafter"/>
</dbReference>
<dbReference type="PROSITE" id="PS51819">
    <property type="entry name" value="VOC"/>
    <property type="match status" value="1"/>
</dbReference>
<dbReference type="PANTHER" id="PTHR43048">
    <property type="entry name" value="METHYLMALONYL-COA EPIMERASE"/>
    <property type="match status" value="1"/>
</dbReference>
<evidence type="ECO:0000313" key="4">
    <source>
        <dbReference type="Proteomes" id="UP000183385"/>
    </source>
</evidence>
<dbReference type="SUPFAM" id="SSF54593">
    <property type="entry name" value="Glyoxalase/Bleomycin resistance protein/Dihydroxybiphenyl dioxygenase"/>
    <property type="match status" value="1"/>
</dbReference>
<protein>
    <submittedName>
        <fullName evidence="3">Methylmalonyl-CoA/ethylmalonyl-CoA epimerase</fullName>
    </submittedName>
</protein>
<keyword evidence="4" id="KW-1185">Reference proteome</keyword>
<dbReference type="Gene3D" id="3.10.180.10">
    <property type="entry name" value="2,3-Dihydroxybiphenyl 1,2-Dioxygenase, domain 1"/>
    <property type="match status" value="1"/>
</dbReference>
<organism evidence="3 4">
    <name type="scientific">Pseudomonas citronellolis</name>
    <dbReference type="NCBI Taxonomy" id="53408"/>
    <lineage>
        <taxon>Bacteria</taxon>
        <taxon>Pseudomonadati</taxon>
        <taxon>Pseudomonadota</taxon>
        <taxon>Gammaproteobacteria</taxon>
        <taxon>Pseudomonadales</taxon>
        <taxon>Pseudomonadaceae</taxon>
        <taxon>Pseudomonas</taxon>
    </lineage>
</organism>
<dbReference type="Proteomes" id="UP000183385">
    <property type="component" value="Unassembled WGS sequence"/>
</dbReference>
<keyword evidence="1" id="KW-0479">Metal-binding</keyword>
<evidence type="ECO:0000313" key="3">
    <source>
        <dbReference type="EMBL" id="SFC94410.1"/>
    </source>
</evidence>
<gene>
    <name evidence="3" type="ORF">SAMN05216577_11346</name>
</gene>
<sequence length="152" mass="16965">MNSTLPEIRPHHVGISVPDIDAAIGWYQRMLGFELEMRAFIDIIPADVAFVRRGDFRLELFQVEGAAPLPAERREPNQDVRTHGNKHLCLAVRDVPATVAGLREKGADIVFEKVVQGTPMAFIRDNSGNLLELIQCPELWASSTSDCKENTQ</sequence>
<comment type="caution">
    <text evidence="3">The sequence shown here is derived from an EMBL/GenBank/DDBJ whole genome shotgun (WGS) entry which is preliminary data.</text>
</comment>
<evidence type="ECO:0000256" key="1">
    <source>
        <dbReference type="ARBA" id="ARBA00022723"/>
    </source>
</evidence>
<feature type="domain" description="VOC" evidence="2">
    <location>
        <begin position="9"/>
        <end position="136"/>
    </location>
</feature>
<dbReference type="EMBL" id="FOLS01000013">
    <property type="protein sequence ID" value="SFC94410.1"/>
    <property type="molecule type" value="Genomic_DNA"/>
</dbReference>
<reference evidence="3 4" key="1">
    <citation type="submission" date="2016-10" db="EMBL/GenBank/DDBJ databases">
        <authorList>
            <person name="Varghese N."/>
            <person name="Submissions S."/>
        </authorList>
    </citation>
    <scope>NUCLEOTIDE SEQUENCE [LARGE SCALE GENOMIC DNA]</scope>
    <source>
        <strain evidence="3 4">LMG 18378</strain>
    </source>
</reference>
<dbReference type="RefSeq" id="WP_245323041.1">
    <property type="nucleotide sequence ID" value="NZ_BGPP01000005.1"/>
</dbReference>
<accession>A0AAQ1KFU2</accession>
<dbReference type="AlphaFoldDB" id="A0AAQ1KFU2"/>
<dbReference type="InterPro" id="IPR051785">
    <property type="entry name" value="MMCE/EMCE_epimerase"/>
</dbReference>
<dbReference type="Pfam" id="PF13669">
    <property type="entry name" value="Glyoxalase_4"/>
    <property type="match status" value="1"/>
</dbReference>
<evidence type="ECO:0000259" key="2">
    <source>
        <dbReference type="PROSITE" id="PS51819"/>
    </source>
</evidence>
<name>A0AAQ1KFU2_9PSED</name>
<dbReference type="PANTHER" id="PTHR43048:SF5">
    <property type="entry name" value="BLR5325 PROTEIN"/>
    <property type="match status" value="1"/>
</dbReference>
<dbReference type="InterPro" id="IPR037523">
    <property type="entry name" value="VOC_core"/>
</dbReference>